<keyword evidence="1" id="KW-0812">Transmembrane</keyword>
<gene>
    <name evidence="2" type="ORF">GGR22_000813</name>
</gene>
<accession>A0ABR6DLY1</accession>
<evidence type="ECO:0000313" key="3">
    <source>
        <dbReference type="Proteomes" id="UP000555003"/>
    </source>
</evidence>
<reference evidence="2 3" key="1">
    <citation type="submission" date="2020-08" db="EMBL/GenBank/DDBJ databases">
        <title>Genomic Encyclopedia of Type Strains, Phase IV (KMG-IV): sequencing the most valuable type-strain genomes for metagenomic binning, comparative biology and taxonomic classification.</title>
        <authorList>
            <person name="Goeker M."/>
        </authorList>
    </citation>
    <scope>NUCLEOTIDE SEQUENCE [LARGE SCALE GENOMIC DNA]</scope>
    <source>
        <strain evidence="2 3">DSM 100397</strain>
    </source>
</reference>
<comment type="caution">
    <text evidence="2">The sequence shown here is derived from an EMBL/GenBank/DDBJ whole genome shotgun (WGS) entry which is preliminary data.</text>
</comment>
<feature type="transmembrane region" description="Helical" evidence="1">
    <location>
        <begin position="7"/>
        <end position="24"/>
    </location>
</feature>
<protein>
    <submittedName>
        <fullName evidence="2">Membrane protein implicated in regulation of membrane protease activity</fullName>
    </submittedName>
</protein>
<dbReference type="EMBL" id="JACJIS010000001">
    <property type="protein sequence ID" value="MBA9072687.1"/>
    <property type="molecule type" value="Genomic_DNA"/>
</dbReference>
<organism evidence="2 3">
    <name type="scientific">Flavobacterium gossypii</name>
    <dbReference type="NCBI Taxonomy" id="1646119"/>
    <lineage>
        <taxon>Bacteria</taxon>
        <taxon>Pseudomonadati</taxon>
        <taxon>Bacteroidota</taxon>
        <taxon>Flavobacteriia</taxon>
        <taxon>Flavobacteriales</taxon>
        <taxon>Flavobacteriaceae</taxon>
        <taxon>Flavobacterium</taxon>
    </lineage>
</organism>
<sequence>MKKLNSISLMFMSLGFFILGLLFENIRLKIVVLSAAAILSIVAAIRSFQEKKKNK</sequence>
<evidence type="ECO:0000256" key="1">
    <source>
        <dbReference type="SAM" id="Phobius"/>
    </source>
</evidence>
<keyword evidence="3" id="KW-1185">Reference proteome</keyword>
<evidence type="ECO:0000313" key="2">
    <source>
        <dbReference type="EMBL" id="MBA9072687.1"/>
    </source>
</evidence>
<keyword evidence="1" id="KW-0472">Membrane</keyword>
<feature type="transmembrane region" description="Helical" evidence="1">
    <location>
        <begin position="30"/>
        <end position="48"/>
    </location>
</feature>
<dbReference type="GO" id="GO:0008233">
    <property type="term" value="F:peptidase activity"/>
    <property type="evidence" value="ECO:0007669"/>
    <property type="project" value="UniProtKB-KW"/>
</dbReference>
<dbReference type="GO" id="GO:0006508">
    <property type="term" value="P:proteolysis"/>
    <property type="evidence" value="ECO:0007669"/>
    <property type="project" value="UniProtKB-KW"/>
</dbReference>
<keyword evidence="2" id="KW-0378">Hydrolase</keyword>
<name>A0ABR6DLY1_9FLAO</name>
<proteinExistence type="predicted"/>
<keyword evidence="2" id="KW-0645">Protease</keyword>
<keyword evidence="1" id="KW-1133">Transmembrane helix</keyword>
<dbReference type="RefSeq" id="WP_170148736.1">
    <property type="nucleotide sequence ID" value="NZ_JACJIS010000001.1"/>
</dbReference>
<dbReference type="Proteomes" id="UP000555003">
    <property type="component" value="Unassembled WGS sequence"/>
</dbReference>